<comment type="caution">
    <text evidence="1">The sequence shown here is derived from an EMBL/GenBank/DDBJ whole genome shotgun (WGS) entry which is preliminary data.</text>
</comment>
<keyword evidence="2" id="KW-1185">Reference proteome</keyword>
<dbReference type="OrthoDB" id="2263377at2759"/>
<dbReference type="AlphaFoldDB" id="A0A8H7VC70"/>
<organism evidence="1 2">
    <name type="scientific">Mucor plumbeus</name>
    <dbReference type="NCBI Taxonomy" id="97098"/>
    <lineage>
        <taxon>Eukaryota</taxon>
        <taxon>Fungi</taxon>
        <taxon>Fungi incertae sedis</taxon>
        <taxon>Mucoromycota</taxon>
        <taxon>Mucoromycotina</taxon>
        <taxon>Mucoromycetes</taxon>
        <taxon>Mucorales</taxon>
        <taxon>Mucorineae</taxon>
        <taxon>Mucoraceae</taxon>
        <taxon>Mucor</taxon>
    </lineage>
</organism>
<evidence type="ECO:0000313" key="1">
    <source>
        <dbReference type="EMBL" id="KAG2211133.1"/>
    </source>
</evidence>
<proteinExistence type="predicted"/>
<dbReference type="Proteomes" id="UP000650833">
    <property type="component" value="Unassembled WGS sequence"/>
</dbReference>
<evidence type="ECO:0000313" key="2">
    <source>
        <dbReference type="Proteomes" id="UP000650833"/>
    </source>
</evidence>
<accession>A0A8H7VC70</accession>
<dbReference type="EMBL" id="JAEPRC010000070">
    <property type="protein sequence ID" value="KAG2211133.1"/>
    <property type="molecule type" value="Genomic_DNA"/>
</dbReference>
<protein>
    <submittedName>
        <fullName evidence="1">Uncharacterized protein</fullName>
    </submittedName>
</protein>
<gene>
    <name evidence="1" type="ORF">INT46_004509</name>
</gene>
<reference evidence="1" key="1">
    <citation type="submission" date="2020-12" db="EMBL/GenBank/DDBJ databases">
        <title>Metabolic potential, ecology and presence of endohyphal bacteria is reflected in genomic diversity of Mucoromycotina.</title>
        <authorList>
            <person name="Muszewska A."/>
            <person name="Okrasinska A."/>
            <person name="Steczkiewicz K."/>
            <person name="Drgas O."/>
            <person name="Orlowska M."/>
            <person name="Perlinska-Lenart U."/>
            <person name="Aleksandrzak-Piekarczyk T."/>
            <person name="Szatraj K."/>
            <person name="Zielenkiewicz U."/>
            <person name="Pilsyk S."/>
            <person name="Malc E."/>
            <person name="Mieczkowski P."/>
            <person name="Kruszewska J.S."/>
            <person name="Biernat P."/>
            <person name="Pawlowska J."/>
        </authorList>
    </citation>
    <scope>NUCLEOTIDE SEQUENCE</scope>
    <source>
        <strain evidence="1">CBS 226.32</strain>
    </source>
</reference>
<sequence>MRLSYNELVFNRVPKPVVCGIICQGDEIITCVMDIKSPKLYRMVKTSKVKLFRNLEELYFLPHIISSIVQLKNIALETSKKAELSIIKAAENNHRSPPIPSTIWLSSQTYRLSRKRKSPSNEQP</sequence>
<name>A0A8H7VC70_9FUNG</name>